<dbReference type="InterPro" id="IPR053134">
    <property type="entry name" value="RNA-dir_DNA_polymerase"/>
</dbReference>
<dbReference type="OrthoDB" id="779804at2759"/>
<dbReference type="SUPFAM" id="SSF56672">
    <property type="entry name" value="DNA/RNA polymerases"/>
    <property type="match status" value="1"/>
</dbReference>
<dbReference type="EMBL" id="KZ452029">
    <property type="protein sequence ID" value="PKA50133.1"/>
    <property type="molecule type" value="Genomic_DNA"/>
</dbReference>
<dbReference type="InterPro" id="IPR043502">
    <property type="entry name" value="DNA/RNA_pol_sf"/>
</dbReference>
<sequence>MPGIQRVVAEHWLSLKPGATPVRQKKRSFGGEKQRAIREEVEKLLAAGFIREITYPSWLANVVVVKKNSEKWRMCWTLQILTRLVRKIFTPYRKLIGSSIVRQGTQ</sequence>
<dbReference type="Proteomes" id="UP000236161">
    <property type="component" value="Unassembled WGS sequence"/>
</dbReference>
<name>A0A2I0A3P2_9ASPA</name>
<gene>
    <name evidence="1" type="ORF">AXF42_Ash020373</name>
</gene>
<reference evidence="1 2" key="1">
    <citation type="journal article" date="2017" name="Nature">
        <title>The Apostasia genome and the evolution of orchids.</title>
        <authorList>
            <person name="Zhang G.Q."/>
            <person name="Liu K.W."/>
            <person name="Li Z."/>
            <person name="Lohaus R."/>
            <person name="Hsiao Y.Y."/>
            <person name="Niu S.C."/>
            <person name="Wang J.Y."/>
            <person name="Lin Y.C."/>
            <person name="Xu Q."/>
            <person name="Chen L.J."/>
            <person name="Yoshida K."/>
            <person name="Fujiwara S."/>
            <person name="Wang Z.W."/>
            <person name="Zhang Y.Q."/>
            <person name="Mitsuda N."/>
            <person name="Wang M."/>
            <person name="Liu G.H."/>
            <person name="Pecoraro L."/>
            <person name="Huang H.X."/>
            <person name="Xiao X.J."/>
            <person name="Lin M."/>
            <person name="Wu X.Y."/>
            <person name="Wu W.L."/>
            <person name="Chen Y.Y."/>
            <person name="Chang S.B."/>
            <person name="Sakamoto S."/>
            <person name="Ohme-Takagi M."/>
            <person name="Yagi M."/>
            <person name="Zeng S.J."/>
            <person name="Shen C.Y."/>
            <person name="Yeh C.M."/>
            <person name="Luo Y.B."/>
            <person name="Tsai W.C."/>
            <person name="Van de Peer Y."/>
            <person name="Liu Z.J."/>
        </authorList>
    </citation>
    <scope>NUCLEOTIDE SEQUENCE [LARGE SCALE GENOMIC DNA]</scope>
    <source>
        <strain evidence="2">cv. Shenzhen</strain>
        <tissue evidence="1">Stem</tissue>
    </source>
</reference>
<evidence type="ECO:0000313" key="1">
    <source>
        <dbReference type="EMBL" id="PKA50133.1"/>
    </source>
</evidence>
<dbReference type="AlphaFoldDB" id="A0A2I0A3P2"/>
<keyword evidence="2" id="KW-1185">Reference proteome</keyword>
<proteinExistence type="predicted"/>
<dbReference type="PANTHER" id="PTHR24559">
    <property type="entry name" value="TRANSPOSON TY3-I GAG-POL POLYPROTEIN"/>
    <property type="match status" value="1"/>
</dbReference>
<accession>A0A2I0A3P2</accession>
<organism evidence="1 2">
    <name type="scientific">Apostasia shenzhenica</name>
    <dbReference type="NCBI Taxonomy" id="1088818"/>
    <lineage>
        <taxon>Eukaryota</taxon>
        <taxon>Viridiplantae</taxon>
        <taxon>Streptophyta</taxon>
        <taxon>Embryophyta</taxon>
        <taxon>Tracheophyta</taxon>
        <taxon>Spermatophyta</taxon>
        <taxon>Magnoliopsida</taxon>
        <taxon>Liliopsida</taxon>
        <taxon>Asparagales</taxon>
        <taxon>Orchidaceae</taxon>
        <taxon>Apostasioideae</taxon>
        <taxon>Apostasia</taxon>
    </lineage>
</organism>
<dbReference type="PANTHER" id="PTHR24559:SF444">
    <property type="entry name" value="REVERSE TRANSCRIPTASE DOMAIN-CONTAINING PROTEIN"/>
    <property type="match status" value="1"/>
</dbReference>
<dbReference type="Gene3D" id="3.10.10.10">
    <property type="entry name" value="HIV Type 1 Reverse Transcriptase, subunit A, domain 1"/>
    <property type="match status" value="1"/>
</dbReference>
<evidence type="ECO:0000313" key="2">
    <source>
        <dbReference type="Proteomes" id="UP000236161"/>
    </source>
</evidence>
<protein>
    <submittedName>
        <fullName evidence="1">Uncharacterized protein</fullName>
    </submittedName>
</protein>